<feature type="compositionally biased region" description="Acidic residues" evidence="5">
    <location>
        <begin position="125"/>
        <end position="140"/>
    </location>
</feature>
<organism evidence="8 9">
    <name type="scientific">Niveomyces insectorum RCEF 264</name>
    <dbReference type="NCBI Taxonomy" id="1081102"/>
    <lineage>
        <taxon>Eukaryota</taxon>
        <taxon>Fungi</taxon>
        <taxon>Dikarya</taxon>
        <taxon>Ascomycota</taxon>
        <taxon>Pezizomycotina</taxon>
        <taxon>Sordariomycetes</taxon>
        <taxon>Hypocreomycetidae</taxon>
        <taxon>Hypocreales</taxon>
        <taxon>Cordycipitaceae</taxon>
        <taxon>Niveomyces</taxon>
    </lineage>
</organism>
<keyword evidence="9" id="KW-1185">Reference proteome</keyword>
<feature type="region of interest" description="Disordered" evidence="5">
    <location>
        <begin position="1"/>
        <end position="149"/>
    </location>
</feature>
<dbReference type="GO" id="GO:0015203">
    <property type="term" value="F:polyamine transmembrane transporter activity"/>
    <property type="evidence" value="ECO:0007669"/>
    <property type="project" value="TreeGrafter"/>
</dbReference>
<feature type="transmembrane region" description="Helical" evidence="6">
    <location>
        <begin position="503"/>
        <end position="527"/>
    </location>
</feature>
<proteinExistence type="predicted"/>
<evidence type="ECO:0000313" key="8">
    <source>
        <dbReference type="EMBL" id="OAA68113.1"/>
    </source>
</evidence>
<feature type="transmembrane region" description="Helical" evidence="6">
    <location>
        <begin position="468"/>
        <end position="491"/>
    </location>
</feature>
<reference evidence="8 9" key="1">
    <citation type="journal article" date="2016" name="Genome Biol. Evol.">
        <title>Divergent and convergent evolution of fungal pathogenicity.</title>
        <authorList>
            <person name="Shang Y."/>
            <person name="Xiao G."/>
            <person name="Zheng P."/>
            <person name="Cen K."/>
            <person name="Zhan S."/>
            <person name="Wang C."/>
        </authorList>
    </citation>
    <scope>NUCLEOTIDE SEQUENCE [LARGE SCALE GENOMIC DNA]</scope>
    <source>
        <strain evidence="8 9">RCEF 264</strain>
    </source>
</reference>
<dbReference type="InterPro" id="IPR011701">
    <property type="entry name" value="MFS"/>
</dbReference>
<dbReference type="Gene3D" id="1.20.1250.20">
    <property type="entry name" value="MFS general substrate transporter like domains"/>
    <property type="match status" value="1"/>
</dbReference>
<feature type="compositionally biased region" description="Basic and acidic residues" evidence="5">
    <location>
        <begin position="7"/>
        <end position="18"/>
    </location>
</feature>
<dbReference type="Proteomes" id="UP000076874">
    <property type="component" value="Unassembled WGS sequence"/>
</dbReference>
<dbReference type="Pfam" id="PF07690">
    <property type="entry name" value="MFS_1"/>
    <property type="match status" value="1"/>
</dbReference>
<evidence type="ECO:0000256" key="5">
    <source>
        <dbReference type="SAM" id="MobiDB-lite"/>
    </source>
</evidence>
<feature type="transmembrane region" description="Helical" evidence="6">
    <location>
        <begin position="340"/>
        <end position="362"/>
    </location>
</feature>
<gene>
    <name evidence="8" type="ORF">SPI_00308</name>
</gene>
<dbReference type="CDD" id="cd17323">
    <property type="entry name" value="MFS_Tpo1_MDR_like"/>
    <property type="match status" value="1"/>
</dbReference>
<keyword evidence="2 6" id="KW-0812">Transmembrane</keyword>
<feature type="compositionally biased region" description="Polar residues" evidence="5">
    <location>
        <begin position="22"/>
        <end position="32"/>
    </location>
</feature>
<dbReference type="GO" id="GO:0010509">
    <property type="term" value="P:intracellular polyamine homeostasis"/>
    <property type="evidence" value="ECO:0007669"/>
    <property type="project" value="TreeGrafter"/>
</dbReference>
<protein>
    <submittedName>
        <fullName evidence="8">Major facilitator superfamily transporter multidrug resistance</fullName>
    </submittedName>
</protein>
<dbReference type="GO" id="GO:0005886">
    <property type="term" value="C:plasma membrane"/>
    <property type="evidence" value="ECO:0007669"/>
    <property type="project" value="TreeGrafter"/>
</dbReference>
<dbReference type="PANTHER" id="PTHR23502:SF5">
    <property type="entry name" value="QUINIDINE RESISTANCE PROTEIN 3"/>
    <property type="match status" value="1"/>
</dbReference>
<dbReference type="STRING" id="1081102.A0A168A0V6"/>
<feature type="transmembrane region" description="Helical" evidence="6">
    <location>
        <begin position="647"/>
        <end position="669"/>
    </location>
</feature>
<feature type="transmembrane region" description="Helical" evidence="6">
    <location>
        <begin position="278"/>
        <end position="304"/>
    </location>
</feature>
<dbReference type="EMBL" id="AZHD01000001">
    <property type="protein sequence ID" value="OAA68113.1"/>
    <property type="molecule type" value="Genomic_DNA"/>
</dbReference>
<sequence>MAEGDEERAGGQPHHDGLDLSPPSTGGLTGSTRAGEPRDGEDSTDGGTPRHDGKTDGRPDEEEFTKGAQSASDLSNSLGSGEKEEKIERAPRKSKDADVDEDAHDKAKQQQDAAKEKKEDGGGGDNDDDDDDDDEADDEGAGTPPMFTDEAGAGVQAAEIAYAHSRSRPSSTFSRTPTVVPRSQRRGLFGRFAILPEIERPYEYDNKTKWTITLIVSLTGAAGPLGSAIFYPALAELSIDFHASHTVTNLTIALYMLAMSIFPLWWSSFSETLGRRSVYIVSFSLFVVFSVLNAVSTSIGMLIAMRVLGGGASASVQAVGAGTLADIWEPHERGRAMGIFYLGPLTGPLFAPIIGGALSQHWGWKSTMWFLTIYGGLIVVMIFFCLPETLHKNRLLPPELRSRPAPAAAGAAAGVAAIDADGNEVAPDLTRMATARSVRMRTQRLGSFLKHAFVHPLSVLLYLRYPPIMLTVVYGAVTFGSLFVLNVTVQAAFSSKPYQFSELIVGLMYIPGSLGYITASLLGGRWIDNIMAREARKAGRYDANGKLLLLPEDRMRENAWLSASLFPGALIWFGWTVQHGVFWLVPSISNFFFGVGSMLVFGAVTTMLTEFMPQRSSGGIALNNFLRNIFSCVGALVAQPLIDAMGYGWLCTMVALIAFFIGNMCIFLLRRYGPGWRKAMDERQNKQP</sequence>
<evidence type="ECO:0000259" key="7">
    <source>
        <dbReference type="PROSITE" id="PS50850"/>
    </source>
</evidence>
<keyword evidence="4 6" id="KW-0472">Membrane</keyword>
<dbReference type="Gene3D" id="1.20.1720.10">
    <property type="entry name" value="Multidrug resistance protein D"/>
    <property type="match status" value="1"/>
</dbReference>
<feature type="transmembrane region" description="Helical" evidence="6">
    <location>
        <begin position="368"/>
        <end position="386"/>
    </location>
</feature>
<keyword evidence="3 6" id="KW-1133">Transmembrane helix</keyword>
<feature type="compositionally biased region" description="Polar residues" evidence="5">
    <location>
        <begin position="67"/>
        <end position="79"/>
    </location>
</feature>
<dbReference type="SUPFAM" id="SSF103473">
    <property type="entry name" value="MFS general substrate transporter"/>
    <property type="match status" value="1"/>
</dbReference>
<dbReference type="InterPro" id="IPR036259">
    <property type="entry name" value="MFS_trans_sf"/>
</dbReference>
<dbReference type="OrthoDB" id="3936150at2759"/>
<evidence type="ECO:0000256" key="1">
    <source>
        <dbReference type="ARBA" id="ARBA00004141"/>
    </source>
</evidence>
<feature type="transmembrane region" description="Helical" evidence="6">
    <location>
        <begin position="310"/>
        <end position="328"/>
    </location>
</feature>
<accession>A0A168A0V6</accession>
<dbReference type="PANTHER" id="PTHR23502">
    <property type="entry name" value="MAJOR FACILITATOR SUPERFAMILY"/>
    <property type="match status" value="1"/>
</dbReference>
<feature type="transmembrane region" description="Helical" evidence="6">
    <location>
        <begin position="558"/>
        <end position="575"/>
    </location>
</feature>
<comment type="caution">
    <text evidence="8">The sequence shown here is derived from an EMBL/GenBank/DDBJ whole genome shotgun (WGS) entry which is preliminary data.</text>
</comment>
<dbReference type="AlphaFoldDB" id="A0A168A0V6"/>
<feature type="transmembrane region" description="Helical" evidence="6">
    <location>
        <begin position="625"/>
        <end position="641"/>
    </location>
</feature>
<evidence type="ECO:0000256" key="2">
    <source>
        <dbReference type="ARBA" id="ARBA00022692"/>
    </source>
</evidence>
<feature type="compositionally biased region" description="Basic and acidic residues" evidence="5">
    <location>
        <begin position="81"/>
        <end position="121"/>
    </location>
</feature>
<evidence type="ECO:0000256" key="3">
    <source>
        <dbReference type="ARBA" id="ARBA00022989"/>
    </source>
</evidence>
<evidence type="ECO:0000256" key="4">
    <source>
        <dbReference type="ARBA" id="ARBA00023136"/>
    </source>
</evidence>
<evidence type="ECO:0000256" key="6">
    <source>
        <dbReference type="SAM" id="Phobius"/>
    </source>
</evidence>
<comment type="subcellular location">
    <subcellularLocation>
        <location evidence="1">Membrane</location>
        <topology evidence="1">Multi-pass membrane protein</topology>
    </subcellularLocation>
</comment>
<dbReference type="InterPro" id="IPR020846">
    <property type="entry name" value="MFS_dom"/>
</dbReference>
<dbReference type="PROSITE" id="PS50850">
    <property type="entry name" value="MFS"/>
    <property type="match status" value="1"/>
</dbReference>
<feature type="transmembrane region" description="Helical" evidence="6">
    <location>
        <begin position="210"/>
        <end position="234"/>
    </location>
</feature>
<evidence type="ECO:0000313" key="9">
    <source>
        <dbReference type="Proteomes" id="UP000076874"/>
    </source>
</evidence>
<feature type="domain" description="Major facilitator superfamily (MFS) profile" evidence="7">
    <location>
        <begin position="212"/>
        <end position="673"/>
    </location>
</feature>
<name>A0A168A0V6_9HYPO</name>
<feature type="compositionally biased region" description="Basic and acidic residues" evidence="5">
    <location>
        <begin position="48"/>
        <end position="58"/>
    </location>
</feature>
<feature type="transmembrane region" description="Helical" evidence="6">
    <location>
        <begin position="246"/>
        <end position="266"/>
    </location>
</feature>
<feature type="transmembrane region" description="Helical" evidence="6">
    <location>
        <begin position="581"/>
        <end position="604"/>
    </location>
</feature>